<name>A0A7I8IW70_SPIIN</name>
<protein>
    <submittedName>
        <fullName evidence="1">Uncharacterized protein</fullName>
    </submittedName>
</protein>
<dbReference type="PANTHER" id="PTHR35317">
    <property type="entry name" value="OS04G0629600 PROTEIN"/>
    <property type="match status" value="1"/>
</dbReference>
<dbReference type="EMBL" id="LR743593">
    <property type="protein sequence ID" value="CAA2622367.1"/>
    <property type="molecule type" value="Genomic_DNA"/>
</dbReference>
<dbReference type="Proteomes" id="UP001189122">
    <property type="component" value="Unassembled WGS sequence"/>
</dbReference>
<dbReference type="PANTHER" id="PTHR35317:SF42">
    <property type="entry name" value="RETROTRANSPOSON GAG DOMAIN-CONTAINING PROTEIN"/>
    <property type="match status" value="1"/>
</dbReference>
<gene>
    <name evidence="1" type="ORF">SI7747_06008414</name>
</gene>
<proteinExistence type="predicted"/>
<reference evidence="1 2" key="1">
    <citation type="submission" date="2019-12" db="EMBL/GenBank/DDBJ databases">
        <authorList>
            <person name="Scholz U."/>
            <person name="Mascher M."/>
            <person name="Fiebig A."/>
        </authorList>
    </citation>
    <scope>NUCLEOTIDE SEQUENCE</scope>
</reference>
<evidence type="ECO:0000313" key="1">
    <source>
        <dbReference type="EMBL" id="CAA2622367.1"/>
    </source>
</evidence>
<organism evidence="1">
    <name type="scientific">Spirodela intermedia</name>
    <name type="common">Intermediate duckweed</name>
    <dbReference type="NCBI Taxonomy" id="51605"/>
    <lineage>
        <taxon>Eukaryota</taxon>
        <taxon>Viridiplantae</taxon>
        <taxon>Streptophyta</taxon>
        <taxon>Embryophyta</taxon>
        <taxon>Tracheophyta</taxon>
        <taxon>Spermatophyta</taxon>
        <taxon>Magnoliopsida</taxon>
        <taxon>Liliopsida</taxon>
        <taxon>Araceae</taxon>
        <taxon>Lemnoideae</taxon>
        <taxon>Spirodela</taxon>
    </lineage>
</organism>
<dbReference type="EMBL" id="CACRZD030000006">
    <property type="protein sequence ID" value="CAA6662020.1"/>
    <property type="molecule type" value="Genomic_DNA"/>
</dbReference>
<accession>A0A7I8IW70</accession>
<dbReference type="AlphaFoldDB" id="A0A7I8IW70"/>
<evidence type="ECO:0000313" key="2">
    <source>
        <dbReference type="Proteomes" id="UP001189122"/>
    </source>
</evidence>
<sequence length="185" mass="21814">MATRAAGPDIYTNLNSIPILSGTNFKKWKEFIPLYLSALDLDYALWNDQPKAIKDSSFIEEKKCTISDTLRDTLVEELTNAKLLLQEIEKRYHKEDKAETSTLIYRLTNMKYKRKRHIREYIIEMSHICSRLKVLNLKLPEKFIVYMALISITIQFNQFKVNYNCQKPNLSLMSSFHIVCKRRRG</sequence>
<dbReference type="Pfam" id="PF14223">
    <property type="entry name" value="Retrotran_gag_2"/>
    <property type="match status" value="1"/>
</dbReference>
<keyword evidence="2" id="KW-1185">Reference proteome</keyword>